<dbReference type="RefSeq" id="WP_204863918.1">
    <property type="nucleotide sequence ID" value="NZ_JACJKH010000008.1"/>
</dbReference>
<name>A0ABS2EFX2_9FIRM</name>
<evidence type="ECO:0000313" key="3">
    <source>
        <dbReference type="Proteomes" id="UP000775686"/>
    </source>
</evidence>
<sequence>MMNRESGCFKNYLAAGKEYIRHHLPQQALVSAVLFGAAPLIAGVENLSQVETAQLLDFYAVLPGMILLIPIFLPEQNPDIRDLIRSKYTSMGSIYLIRILLSALVMVLLTTAFVWMLKQGGCSFPAGKFLPAALSGMIFLGGLGAAAYALSGNPVIGYMASLAYYLFAFGTGEKYLGNWFLFSLSAGGYTEKRYLAVTGLICLLMAVWVSIHKERS</sequence>
<dbReference type="Proteomes" id="UP000775686">
    <property type="component" value="Unassembled WGS sequence"/>
</dbReference>
<feature type="transmembrane region" description="Helical" evidence="1">
    <location>
        <begin position="129"/>
        <end position="150"/>
    </location>
</feature>
<dbReference type="EMBL" id="JACJKH010000008">
    <property type="protein sequence ID" value="MBM6743822.1"/>
    <property type="molecule type" value="Genomic_DNA"/>
</dbReference>
<evidence type="ECO:0008006" key="4">
    <source>
        <dbReference type="Google" id="ProtNLM"/>
    </source>
</evidence>
<protein>
    <recommendedName>
        <fullName evidence="4">ABC transporter permease</fullName>
    </recommendedName>
</protein>
<organism evidence="2 3">
    <name type="scientific">Drancourtella massiliensis</name>
    <dbReference type="NCBI Taxonomy" id="1632013"/>
    <lineage>
        <taxon>Bacteria</taxon>
        <taxon>Bacillati</taxon>
        <taxon>Bacillota</taxon>
        <taxon>Clostridia</taxon>
        <taxon>Eubacteriales</taxon>
        <taxon>Oscillospiraceae</taxon>
        <taxon>Drancourtella</taxon>
    </lineage>
</organism>
<evidence type="ECO:0000256" key="1">
    <source>
        <dbReference type="SAM" id="Phobius"/>
    </source>
</evidence>
<keyword evidence="1" id="KW-1133">Transmembrane helix</keyword>
<keyword evidence="3" id="KW-1185">Reference proteome</keyword>
<feature type="transmembrane region" description="Helical" evidence="1">
    <location>
        <begin position="27"/>
        <end position="44"/>
    </location>
</feature>
<reference evidence="2 3" key="1">
    <citation type="journal article" date="2021" name="Sci. Rep.">
        <title>The distribution of antibiotic resistance genes in chicken gut microbiota commensals.</title>
        <authorList>
            <person name="Juricova H."/>
            <person name="Matiasovicova J."/>
            <person name="Kubasova T."/>
            <person name="Cejkova D."/>
            <person name="Rychlik I."/>
        </authorList>
    </citation>
    <scope>NUCLEOTIDE SEQUENCE [LARGE SCALE GENOMIC DNA]</scope>
    <source>
        <strain evidence="2 3">An770</strain>
    </source>
</reference>
<feature type="transmembrane region" description="Helical" evidence="1">
    <location>
        <begin position="56"/>
        <end position="74"/>
    </location>
</feature>
<feature type="transmembrane region" description="Helical" evidence="1">
    <location>
        <begin position="162"/>
        <end position="182"/>
    </location>
</feature>
<accession>A0ABS2EFX2</accession>
<keyword evidence="1" id="KW-0472">Membrane</keyword>
<proteinExistence type="predicted"/>
<feature type="transmembrane region" description="Helical" evidence="1">
    <location>
        <begin position="95"/>
        <end position="117"/>
    </location>
</feature>
<evidence type="ECO:0000313" key="2">
    <source>
        <dbReference type="EMBL" id="MBM6743822.1"/>
    </source>
</evidence>
<feature type="transmembrane region" description="Helical" evidence="1">
    <location>
        <begin position="194"/>
        <end position="211"/>
    </location>
</feature>
<comment type="caution">
    <text evidence="2">The sequence shown here is derived from an EMBL/GenBank/DDBJ whole genome shotgun (WGS) entry which is preliminary data.</text>
</comment>
<gene>
    <name evidence="2" type="ORF">H6A32_05795</name>
</gene>
<keyword evidence="1" id="KW-0812">Transmembrane</keyword>